<organism evidence="1 2">
    <name type="scientific">Trichostrongylus colubriformis</name>
    <name type="common">Black scour worm</name>
    <dbReference type="NCBI Taxonomy" id="6319"/>
    <lineage>
        <taxon>Eukaryota</taxon>
        <taxon>Metazoa</taxon>
        <taxon>Ecdysozoa</taxon>
        <taxon>Nematoda</taxon>
        <taxon>Chromadorea</taxon>
        <taxon>Rhabditida</taxon>
        <taxon>Rhabditina</taxon>
        <taxon>Rhabditomorpha</taxon>
        <taxon>Strongyloidea</taxon>
        <taxon>Trichostrongylidae</taxon>
        <taxon>Trichostrongylus</taxon>
    </lineage>
</organism>
<proteinExistence type="predicted"/>
<reference evidence="1 2" key="1">
    <citation type="submission" date="2019-10" db="EMBL/GenBank/DDBJ databases">
        <title>Assembly and Annotation for the nematode Trichostrongylus colubriformis.</title>
        <authorList>
            <person name="Martin J."/>
        </authorList>
    </citation>
    <scope>NUCLEOTIDE SEQUENCE [LARGE SCALE GENOMIC DNA]</scope>
    <source>
        <strain evidence="1">G859</strain>
        <tissue evidence="1">Whole worm</tissue>
    </source>
</reference>
<comment type="caution">
    <text evidence="1">The sequence shown here is derived from an EMBL/GenBank/DDBJ whole genome shotgun (WGS) entry which is preliminary data.</text>
</comment>
<evidence type="ECO:0000313" key="1">
    <source>
        <dbReference type="EMBL" id="KAK5976498.1"/>
    </source>
</evidence>
<name>A0AAN8FVW6_TRICO</name>
<gene>
    <name evidence="1" type="ORF">GCK32_019907</name>
</gene>
<accession>A0AAN8FVW6</accession>
<protein>
    <submittedName>
        <fullName evidence="1">Uncharacterized protein</fullName>
    </submittedName>
</protein>
<dbReference type="InterPro" id="IPR036736">
    <property type="entry name" value="ACP-like_sf"/>
</dbReference>
<dbReference type="Proteomes" id="UP001331761">
    <property type="component" value="Unassembled WGS sequence"/>
</dbReference>
<dbReference type="AlphaFoldDB" id="A0AAN8FVW6"/>
<evidence type="ECO:0000313" key="2">
    <source>
        <dbReference type="Proteomes" id="UP001331761"/>
    </source>
</evidence>
<sequence length="87" mass="9965">MSALEEDIIETTTEDKLRHLVSMFSNKSLEEIDMNFDIRKDVNVAHDYFYDVLAGAITSHFKVKTDAETVETFSTLQDIVNYIDSAQ</sequence>
<keyword evidence="2" id="KW-1185">Reference proteome</keyword>
<dbReference type="Gene3D" id="1.10.1200.10">
    <property type="entry name" value="ACP-like"/>
    <property type="match status" value="1"/>
</dbReference>
<dbReference type="EMBL" id="WIXE01011791">
    <property type="protein sequence ID" value="KAK5976498.1"/>
    <property type="molecule type" value="Genomic_DNA"/>
</dbReference>